<dbReference type="Pfam" id="PF02373">
    <property type="entry name" value="JmjC"/>
    <property type="match status" value="1"/>
</dbReference>
<keyword evidence="3" id="KW-1185">Reference proteome</keyword>
<sequence>YAIPPEHGKRLERLAIGFFPGSSQGCDAFLRHKMTLISPIILKKYGIPFSRAMSQQHRGLHIWCPAPGSRLTGAAHTESYAPHTAVLRVWDLLSCQEESSDVDSGLCGTQLSYPGFPTPEEAGPVCHCCAVMQPVSGTEPTGRQVLQRVSGAVAAGPRTHFTVIHMRQWCHITQEAGEFMITFPYGYHAGFNHGFNCAESTNFATLRWIDYGKVATQGLLTMALGVPH</sequence>
<evidence type="ECO:0000313" key="3">
    <source>
        <dbReference type="Proteomes" id="UP001488838"/>
    </source>
</evidence>
<accession>A0AAW0HA52</accession>
<dbReference type="AlphaFoldDB" id="A0AAW0HA52"/>
<dbReference type="InterPro" id="IPR003347">
    <property type="entry name" value="JmjC_dom"/>
</dbReference>
<dbReference type="SUPFAM" id="SSF51197">
    <property type="entry name" value="Clavaminate synthase-like"/>
    <property type="match status" value="1"/>
</dbReference>
<dbReference type="GO" id="GO:0000785">
    <property type="term" value="C:chromatin"/>
    <property type="evidence" value="ECO:0007669"/>
    <property type="project" value="TreeGrafter"/>
</dbReference>
<proteinExistence type="predicted"/>
<dbReference type="PANTHER" id="PTHR10694">
    <property type="entry name" value="LYSINE-SPECIFIC DEMETHYLASE"/>
    <property type="match status" value="1"/>
</dbReference>
<reference evidence="2 3" key="1">
    <citation type="journal article" date="2023" name="bioRxiv">
        <title>Conserved and derived expression patterns and positive selection on dental genes reveal complex evolutionary context of ever-growing rodent molars.</title>
        <authorList>
            <person name="Calamari Z.T."/>
            <person name="Song A."/>
            <person name="Cohen E."/>
            <person name="Akter M."/>
            <person name="Roy R.D."/>
            <person name="Hallikas O."/>
            <person name="Christensen M.M."/>
            <person name="Li P."/>
            <person name="Marangoni P."/>
            <person name="Jernvall J."/>
            <person name="Klein O.D."/>
        </authorList>
    </citation>
    <scope>NUCLEOTIDE SEQUENCE [LARGE SCALE GENOMIC DNA]</scope>
    <source>
        <strain evidence="2">V071</strain>
    </source>
</reference>
<gene>
    <name evidence="2" type="ORF">U0070_013694</name>
</gene>
<dbReference type="SMART" id="SM00558">
    <property type="entry name" value="JmjC"/>
    <property type="match status" value="1"/>
</dbReference>
<dbReference type="PANTHER" id="PTHR10694:SF30">
    <property type="entry name" value="LYSINE-SPECIFIC DEMETHYLASE 4B"/>
    <property type="match status" value="1"/>
</dbReference>
<dbReference type="EMBL" id="JBBHLL010000607">
    <property type="protein sequence ID" value="KAK7799513.1"/>
    <property type="molecule type" value="Genomic_DNA"/>
</dbReference>
<feature type="non-terminal residue" evidence="2">
    <location>
        <position position="1"/>
    </location>
</feature>
<dbReference type="GO" id="GO:0010468">
    <property type="term" value="P:regulation of gene expression"/>
    <property type="evidence" value="ECO:0007669"/>
    <property type="project" value="TreeGrafter"/>
</dbReference>
<evidence type="ECO:0000313" key="2">
    <source>
        <dbReference type="EMBL" id="KAK7799513.1"/>
    </source>
</evidence>
<organism evidence="2 3">
    <name type="scientific">Myodes glareolus</name>
    <name type="common">Bank vole</name>
    <name type="synonym">Clethrionomys glareolus</name>
    <dbReference type="NCBI Taxonomy" id="447135"/>
    <lineage>
        <taxon>Eukaryota</taxon>
        <taxon>Metazoa</taxon>
        <taxon>Chordata</taxon>
        <taxon>Craniata</taxon>
        <taxon>Vertebrata</taxon>
        <taxon>Euteleostomi</taxon>
        <taxon>Mammalia</taxon>
        <taxon>Eutheria</taxon>
        <taxon>Euarchontoglires</taxon>
        <taxon>Glires</taxon>
        <taxon>Rodentia</taxon>
        <taxon>Myomorpha</taxon>
        <taxon>Muroidea</taxon>
        <taxon>Cricetidae</taxon>
        <taxon>Arvicolinae</taxon>
        <taxon>Myodes</taxon>
    </lineage>
</organism>
<protein>
    <recommendedName>
        <fullName evidence="1">JmjC domain-containing protein</fullName>
    </recommendedName>
</protein>
<evidence type="ECO:0000259" key="1">
    <source>
        <dbReference type="PROSITE" id="PS51184"/>
    </source>
</evidence>
<dbReference type="Gene3D" id="2.60.120.650">
    <property type="entry name" value="Cupin"/>
    <property type="match status" value="2"/>
</dbReference>
<feature type="domain" description="JmjC" evidence="1">
    <location>
        <begin position="1"/>
        <end position="220"/>
    </location>
</feature>
<dbReference type="Proteomes" id="UP001488838">
    <property type="component" value="Unassembled WGS sequence"/>
</dbReference>
<dbReference type="PROSITE" id="PS51184">
    <property type="entry name" value="JMJC"/>
    <property type="match status" value="1"/>
</dbReference>
<dbReference type="GO" id="GO:0032454">
    <property type="term" value="F:histone H3K9 demethylase activity"/>
    <property type="evidence" value="ECO:0007669"/>
    <property type="project" value="TreeGrafter"/>
</dbReference>
<dbReference type="GO" id="GO:0005634">
    <property type="term" value="C:nucleus"/>
    <property type="evidence" value="ECO:0007669"/>
    <property type="project" value="TreeGrafter"/>
</dbReference>
<comment type="caution">
    <text evidence="2">The sequence shown here is derived from an EMBL/GenBank/DDBJ whole genome shotgun (WGS) entry which is preliminary data.</text>
</comment>
<name>A0AAW0HA52_MYOGA</name>